<dbReference type="EC" id="2.1.1.72" evidence="1"/>
<comment type="catalytic activity">
    <reaction evidence="5">
        <text>a 2'-deoxyadenosine in DNA + S-adenosyl-L-methionine = an N(6)-methyl-2'-deoxyadenosine in DNA + S-adenosyl-L-homocysteine + H(+)</text>
        <dbReference type="Rhea" id="RHEA:15197"/>
        <dbReference type="Rhea" id="RHEA-COMP:12418"/>
        <dbReference type="Rhea" id="RHEA-COMP:12419"/>
        <dbReference type="ChEBI" id="CHEBI:15378"/>
        <dbReference type="ChEBI" id="CHEBI:57856"/>
        <dbReference type="ChEBI" id="CHEBI:59789"/>
        <dbReference type="ChEBI" id="CHEBI:90615"/>
        <dbReference type="ChEBI" id="CHEBI:90616"/>
        <dbReference type="EC" id="2.1.1.72"/>
    </reaction>
</comment>
<accession>A0A3B0ZKD0</accession>
<protein>
    <recommendedName>
        <fullName evidence="1">site-specific DNA-methyltransferase (adenine-specific)</fullName>
        <ecNumber evidence="1">2.1.1.72</ecNumber>
    </recommendedName>
</protein>
<dbReference type="EMBL" id="UOFP01000197">
    <property type="protein sequence ID" value="VAW87757.1"/>
    <property type="molecule type" value="Genomic_DNA"/>
</dbReference>
<evidence type="ECO:0000313" key="7">
    <source>
        <dbReference type="EMBL" id="VAW87757.1"/>
    </source>
</evidence>
<sequence>HIADHNVYGVDLNPIAVELAEVSLWLNALSGSSAVPWFGYQLFNGNSLIGGRRQVYRSDQLVAKKKGQLWFNFAPERLAPESLRSNQQGRNEHQLYHFLLPDPGMVNVADKEAKKLRPDVFKKIQNWKKAFLKPLSLDEVEQLQYISEAIDKLWAEHTRILRTDRKRTEDQFPIWGQNVEEYHTSTAEKDRIRDSGIFNHNATIASHYRRLKLVMDYWCALWFWPLDKVDLLPRRDQWLFELNLLLSDGQVFNFQTEKQPVQGGLVFDTHQENKPSESDNQFAPVQSTLLGDEPQPWLTEQEQKAQQVKTAKGELHLEKLFQQFPRLNLTNQLADKYRFFHWELNFADVFADGGGFDIMLGNPPWLKVEWNESGVLGDYNPHFVLRKFSATKLREERLAAFERNPQLEQSWFSELEEAEGMQSFLNALQNYPELAGQKTNLYKCFLPQAWRWGNQQGMSGFLHPEGIYDDPKGGELRAEIYPRLKVHFHFQNQFKLFTDIDNQNYYSINVYQTRVQGVDFITIANLYTPSTIDLCINHDSDGPIPGMKNEQSKWNTEGHASRIIHVDQNILSTFSKLYDEPGTPAIQARLPAIHSQELMSVLGKFSEQPKRLGDLKDEYYSTQHWNEVNAQNDGTIKRQTQFPELPEQWVLSGPHFFVGNPFFQTPRAVCNTNRSYDRLDLTDLPQDYLPRSNYIPACNPAEYQRRIPRVSWVEEGESEPRKVTEYYRLTSRTMVGSSSERTLTSAIIPKGVSHIDLGFSVLPKDEKILSFLAGLYHSVCFDFFMKSTGKGHFRNDIASLLPIPDKALVRQAITCRALALNCLTNAYKELWANQWSDEFNQDDWTSNNTTLNQLYFSSLAPEWICSFALRTNFERRQALLEIDVLAAMALGLTLQELLTIYRVQFPVMRQYEHETHYDTNGRIIFTPSKGLVGVGLARKARKEELLTVETPDGKTEEKPLGWEEAINLPDGSKIHRIVIDDTQPGGPREKTITYQAPWYLPNREEDYRMAWEVFSERFAVDESEADVLPDFVYPAHNIAGYVYCTLLFIAIQKQQKLSEGNLRDIIGVSFDLDKRRLFLKDEEVVGLPETVPQASDDYDLLRALNFLKNRKTIRKGKGNLWERWDNELPQWLIPEADYTLIVEQSIRAAENMANDPILHDQTEDDHPAVKIKRIK</sequence>
<dbReference type="InterPro" id="IPR050953">
    <property type="entry name" value="N4_N6_ade-DNA_methylase"/>
</dbReference>
<keyword evidence="4" id="KW-0949">S-adenosyl-L-methionine</keyword>
<dbReference type="GO" id="GO:0006304">
    <property type="term" value="P:DNA modification"/>
    <property type="evidence" value="ECO:0007669"/>
    <property type="project" value="InterPro"/>
</dbReference>
<dbReference type="InterPro" id="IPR029063">
    <property type="entry name" value="SAM-dependent_MTases_sf"/>
</dbReference>
<dbReference type="PANTHER" id="PTHR33841">
    <property type="entry name" value="DNA METHYLTRANSFERASE YEEA-RELATED"/>
    <property type="match status" value="1"/>
</dbReference>
<evidence type="ECO:0000256" key="3">
    <source>
        <dbReference type="ARBA" id="ARBA00022679"/>
    </source>
</evidence>
<evidence type="ECO:0000259" key="6">
    <source>
        <dbReference type="Pfam" id="PF07669"/>
    </source>
</evidence>
<evidence type="ECO:0000256" key="4">
    <source>
        <dbReference type="ARBA" id="ARBA00022691"/>
    </source>
</evidence>
<dbReference type="PANTHER" id="PTHR33841:SF1">
    <property type="entry name" value="DNA METHYLTRANSFERASE A"/>
    <property type="match status" value="1"/>
</dbReference>
<evidence type="ECO:0000256" key="5">
    <source>
        <dbReference type="ARBA" id="ARBA00047942"/>
    </source>
</evidence>
<dbReference type="SUPFAM" id="SSF53335">
    <property type="entry name" value="S-adenosyl-L-methionine-dependent methyltransferases"/>
    <property type="match status" value="1"/>
</dbReference>
<gene>
    <name evidence="7" type="ORF">MNBD_GAMMA18-406</name>
</gene>
<dbReference type="InterPro" id="IPR011639">
    <property type="entry name" value="MethylTrfase_TaqI-like_dom"/>
</dbReference>
<dbReference type="GO" id="GO:0032259">
    <property type="term" value="P:methylation"/>
    <property type="evidence" value="ECO:0007669"/>
    <property type="project" value="UniProtKB-KW"/>
</dbReference>
<dbReference type="Gene3D" id="3.40.50.150">
    <property type="entry name" value="Vaccinia Virus protein VP39"/>
    <property type="match status" value="2"/>
</dbReference>
<reference evidence="7" key="1">
    <citation type="submission" date="2018-06" db="EMBL/GenBank/DDBJ databases">
        <authorList>
            <person name="Zhirakovskaya E."/>
        </authorList>
    </citation>
    <scope>NUCLEOTIDE SEQUENCE</scope>
</reference>
<dbReference type="AlphaFoldDB" id="A0A3B0ZKD0"/>
<dbReference type="Pfam" id="PF07669">
    <property type="entry name" value="Eco57I"/>
    <property type="match status" value="1"/>
</dbReference>
<feature type="non-terminal residue" evidence="7">
    <location>
        <position position="1"/>
    </location>
</feature>
<organism evidence="7">
    <name type="scientific">hydrothermal vent metagenome</name>
    <dbReference type="NCBI Taxonomy" id="652676"/>
    <lineage>
        <taxon>unclassified sequences</taxon>
        <taxon>metagenomes</taxon>
        <taxon>ecological metagenomes</taxon>
    </lineage>
</organism>
<evidence type="ECO:0000256" key="2">
    <source>
        <dbReference type="ARBA" id="ARBA00022603"/>
    </source>
</evidence>
<keyword evidence="2 7" id="KW-0489">Methyltransferase</keyword>
<dbReference type="GO" id="GO:0009007">
    <property type="term" value="F:site-specific DNA-methyltransferase (adenine-specific) activity"/>
    <property type="evidence" value="ECO:0007669"/>
    <property type="project" value="UniProtKB-EC"/>
</dbReference>
<feature type="domain" description="Type II methyltransferase M.TaqI-like" evidence="6">
    <location>
        <begin position="306"/>
        <end position="372"/>
    </location>
</feature>
<evidence type="ECO:0000256" key="1">
    <source>
        <dbReference type="ARBA" id="ARBA00011900"/>
    </source>
</evidence>
<proteinExistence type="predicted"/>
<keyword evidence="3" id="KW-0808">Transferase</keyword>
<name>A0A3B0ZKD0_9ZZZZ</name>